<evidence type="ECO:0000256" key="1">
    <source>
        <dbReference type="SAM" id="SignalP"/>
    </source>
</evidence>
<protein>
    <recommendedName>
        <fullName evidence="4">AA1-like domain-containing protein</fullName>
    </recommendedName>
</protein>
<accession>G2R8N0</accession>
<organism evidence="2 3">
    <name type="scientific">Thermothielavioides terrestris (strain ATCC 38088 / NRRL 8126)</name>
    <name type="common">Thielavia terrestris</name>
    <dbReference type="NCBI Taxonomy" id="578455"/>
    <lineage>
        <taxon>Eukaryota</taxon>
        <taxon>Fungi</taxon>
        <taxon>Dikarya</taxon>
        <taxon>Ascomycota</taxon>
        <taxon>Pezizomycotina</taxon>
        <taxon>Sordariomycetes</taxon>
        <taxon>Sordariomycetidae</taxon>
        <taxon>Sordariales</taxon>
        <taxon>Chaetomiaceae</taxon>
        <taxon>Thermothielavioides</taxon>
        <taxon>Thermothielavioides terrestris</taxon>
    </lineage>
</organism>
<keyword evidence="3" id="KW-1185">Reference proteome</keyword>
<dbReference type="eggNOG" id="ENOG502SY3V">
    <property type="taxonomic scope" value="Eukaryota"/>
</dbReference>
<evidence type="ECO:0000313" key="2">
    <source>
        <dbReference type="EMBL" id="AEO68246.1"/>
    </source>
</evidence>
<sequence length="488" mass="53009">MKLLPTFALLSLAGAAIPSPPVWPANACTDKSLSIPSWVISNLTVTGSDVSFRLLNRASNYEGAVACTQGTCTAAGSAAIHVTAHSGESNVQVDIDDTWSCSDKRDPIMVHATGSTTIALTAGGTPVFAETLIRGSIKSPVSLTPAYPDPPTGYDLASCSAKTESPSWTITQAVLRNVSFYIDPQTHEWVLPGLYFGATITNDLIGFEANCSAQLAQDPRTNPGPVTFNCSADTGTYNRISTTVTWNQQEELLSLSQVWYCIEDPATNQVPSAVAASGTANVPLSCATPDPTLPEVRCTNERTKVPGSVTERAEGLPVFSLTDPPPTVGGCTVDSLTNASWTLDTFRFFADNTTEPWEIDTFYMYFYLNNAHIGLWTATDQLAYPMVNTSNNNHTWIQAYVVENFDVQSQYKVFFIYDYGDNSRIDVRQAWECTDKDPAHPLLFNATGTTHLTQPPCIPWTDHSVFCKDDSLVATFPPSNWTYTVLNA</sequence>
<keyword evidence="1" id="KW-0732">Signal</keyword>
<dbReference type="Proteomes" id="UP000008181">
    <property type="component" value="Chromosome 3"/>
</dbReference>
<dbReference type="RefSeq" id="XP_003654582.1">
    <property type="nucleotide sequence ID" value="XM_003654534.1"/>
</dbReference>
<reference evidence="2 3" key="1">
    <citation type="journal article" date="2011" name="Nat. Biotechnol.">
        <title>Comparative genomic analysis of the thermophilic biomass-degrading fungi Myceliophthora thermophila and Thielavia terrestris.</title>
        <authorList>
            <person name="Berka R.M."/>
            <person name="Grigoriev I.V."/>
            <person name="Otillar R."/>
            <person name="Salamov A."/>
            <person name="Grimwood J."/>
            <person name="Reid I."/>
            <person name="Ishmael N."/>
            <person name="John T."/>
            <person name="Darmond C."/>
            <person name="Moisan M.-C."/>
            <person name="Henrissat B."/>
            <person name="Coutinho P.M."/>
            <person name="Lombard V."/>
            <person name="Natvig D.O."/>
            <person name="Lindquist E."/>
            <person name="Schmutz J."/>
            <person name="Lucas S."/>
            <person name="Harris P."/>
            <person name="Powlowski J."/>
            <person name="Bellemare A."/>
            <person name="Taylor D."/>
            <person name="Butler G."/>
            <person name="de Vries R.P."/>
            <person name="Allijn I.E."/>
            <person name="van den Brink J."/>
            <person name="Ushinsky S."/>
            <person name="Storms R."/>
            <person name="Powell A.J."/>
            <person name="Paulsen I.T."/>
            <person name="Elbourne L.D.H."/>
            <person name="Baker S.E."/>
            <person name="Magnuson J."/>
            <person name="LaBoissiere S."/>
            <person name="Clutterbuck A.J."/>
            <person name="Martinez D."/>
            <person name="Wogulis M."/>
            <person name="de Leon A.L."/>
            <person name="Rey M.W."/>
            <person name="Tsang A."/>
        </authorList>
    </citation>
    <scope>NUCLEOTIDE SEQUENCE [LARGE SCALE GENOMIC DNA]</scope>
    <source>
        <strain evidence="3">ATCC 38088 / NRRL 8126</strain>
    </source>
</reference>
<evidence type="ECO:0008006" key="4">
    <source>
        <dbReference type="Google" id="ProtNLM"/>
    </source>
</evidence>
<dbReference type="OrthoDB" id="3727384at2759"/>
<gene>
    <name evidence="2" type="ORF">THITE_160100</name>
</gene>
<evidence type="ECO:0000313" key="3">
    <source>
        <dbReference type="Proteomes" id="UP000008181"/>
    </source>
</evidence>
<dbReference type="AlphaFoldDB" id="G2R8N0"/>
<feature type="signal peptide" evidence="1">
    <location>
        <begin position="1"/>
        <end position="18"/>
    </location>
</feature>
<dbReference type="HOGENOM" id="CLU_499791_0_0_1"/>
<name>G2R8N0_THETT</name>
<dbReference type="KEGG" id="ttt:THITE_160100"/>
<feature type="chain" id="PRO_5003436380" description="AA1-like domain-containing protein" evidence="1">
    <location>
        <begin position="19"/>
        <end position="488"/>
    </location>
</feature>
<dbReference type="GeneID" id="11518362"/>
<proteinExistence type="predicted"/>
<dbReference type="EMBL" id="CP003011">
    <property type="protein sequence ID" value="AEO68246.1"/>
    <property type="molecule type" value="Genomic_DNA"/>
</dbReference>